<comment type="subunit">
    <text evidence="5">The glycine cleavage system is composed of four proteins: P, T, L and H.</text>
</comment>
<evidence type="ECO:0000313" key="8">
    <source>
        <dbReference type="Proteomes" id="UP000735302"/>
    </source>
</evidence>
<accession>A0AAV4DST0</accession>
<dbReference type="PROSITE" id="PS00189">
    <property type="entry name" value="LIPOYL"/>
    <property type="match status" value="1"/>
</dbReference>
<dbReference type="NCBIfam" id="TIGR00527">
    <property type="entry name" value="gcvH"/>
    <property type="match status" value="1"/>
</dbReference>
<dbReference type="PANTHER" id="PTHR11715">
    <property type="entry name" value="GLYCINE CLEAVAGE SYSTEM H PROTEIN"/>
    <property type="match status" value="1"/>
</dbReference>
<dbReference type="InterPro" id="IPR003016">
    <property type="entry name" value="2-oxoA_DH_lipoyl-BS"/>
</dbReference>
<dbReference type="InterPro" id="IPR011053">
    <property type="entry name" value="Single_hybrid_motif"/>
</dbReference>
<gene>
    <name evidence="7" type="ORF">PoB_007387800</name>
</gene>
<dbReference type="HAMAP" id="MF_00272">
    <property type="entry name" value="GcvH"/>
    <property type="match status" value="1"/>
</dbReference>
<dbReference type="NCBIfam" id="NF002270">
    <property type="entry name" value="PRK01202.1"/>
    <property type="match status" value="1"/>
</dbReference>
<comment type="subcellular location">
    <subcellularLocation>
        <location evidence="5">Mitochondrion</location>
    </subcellularLocation>
</comment>
<dbReference type="GO" id="GO:0009249">
    <property type="term" value="P:protein lipoylation"/>
    <property type="evidence" value="ECO:0007669"/>
    <property type="project" value="TreeGrafter"/>
</dbReference>
<dbReference type="AlphaFoldDB" id="A0AAV4DST0"/>
<dbReference type="PROSITE" id="PS50968">
    <property type="entry name" value="BIOTINYL_LIPOYL"/>
    <property type="match status" value="1"/>
</dbReference>
<dbReference type="GO" id="GO:0005960">
    <property type="term" value="C:glycine cleavage complex"/>
    <property type="evidence" value="ECO:0007669"/>
    <property type="project" value="UniProtKB-UniRule"/>
</dbReference>
<dbReference type="InterPro" id="IPR000089">
    <property type="entry name" value="Biotin_lipoyl"/>
</dbReference>
<dbReference type="Pfam" id="PF01597">
    <property type="entry name" value="GCV_H"/>
    <property type="match status" value="1"/>
</dbReference>
<evidence type="ECO:0000256" key="3">
    <source>
        <dbReference type="ARBA" id="ARBA00022946"/>
    </source>
</evidence>
<dbReference type="CDD" id="cd06848">
    <property type="entry name" value="GCS_H"/>
    <property type="match status" value="1"/>
</dbReference>
<protein>
    <recommendedName>
        <fullName evidence="5">Glycine cleavage system H protein</fullName>
    </recommendedName>
</protein>
<sequence length="157" mass="17391">MAASLARTALLPTYRCLSRINVSPARFMSFSRCLEARWFTKEHEWVNIEGQKGTVGISNYAQEKLGEIVYVEMPEVGATVESDDVVGCLESVKAASDVMSPCGGTVSEINEELKSDPSLINSSPLDKGWLYKLDLAEDVKTDELMDAEAYDEFCQNH</sequence>
<keyword evidence="8" id="KW-1185">Reference proteome</keyword>
<dbReference type="InterPro" id="IPR017453">
    <property type="entry name" value="GCV_H_sub"/>
</dbReference>
<dbReference type="PANTHER" id="PTHR11715:SF3">
    <property type="entry name" value="GLYCINE CLEAVAGE SYSTEM H PROTEIN-RELATED"/>
    <property type="match status" value="1"/>
</dbReference>
<comment type="function">
    <text evidence="5">The H protein shuttles the methylamine group of glycine from the P protein to the T protein.</text>
</comment>
<evidence type="ECO:0000256" key="5">
    <source>
        <dbReference type="RuleBase" id="RU364055"/>
    </source>
</evidence>
<dbReference type="Proteomes" id="UP000735302">
    <property type="component" value="Unassembled WGS sequence"/>
</dbReference>
<comment type="cofactor">
    <cofactor evidence="5">
        <name>(R)-lipoate</name>
        <dbReference type="ChEBI" id="CHEBI:83088"/>
    </cofactor>
    <text evidence="5">Binds 1 lipoyl cofactor covalently.</text>
</comment>
<name>A0AAV4DST0_9GAST</name>
<dbReference type="GO" id="GO:0019464">
    <property type="term" value="P:glycine decarboxylation via glycine cleavage system"/>
    <property type="evidence" value="ECO:0007669"/>
    <property type="project" value="UniProtKB-UniRule"/>
</dbReference>
<evidence type="ECO:0000256" key="2">
    <source>
        <dbReference type="ARBA" id="ARBA00022823"/>
    </source>
</evidence>
<comment type="similarity">
    <text evidence="1 5">Belongs to the GcvH family.</text>
</comment>
<organism evidence="7 8">
    <name type="scientific">Plakobranchus ocellatus</name>
    <dbReference type="NCBI Taxonomy" id="259542"/>
    <lineage>
        <taxon>Eukaryota</taxon>
        <taxon>Metazoa</taxon>
        <taxon>Spiralia</taxon>
        <taxon>Lophotrochozoa</taxon>
        <taxon>Mollusca</taxon>
        <taxon>Gastropoda</taxon>
        <taxon>Heterobranchia</taxon>
        <taxon>Euthyneura</taxon>
        <taxon>Panpulmonata</taxon>
        <taxon>Sacoglossa</taxon>
        <taxon>Placobranchoidea</taxon>
        <taxon>Plakobranchidae</taxon>
        <taxon>Plakobranchus</taxon>
    </lineage>
</organism>
<proteinExistence type="inferred from homology"/>
<evidence type="ECO:0000259" key="6">
    <source>
        <dbReference type="PROSITE" id="PS50968"/>
    </source>
</evidence>
<evidence type="ECO:0000313" key="7">
    <source>
        <dbReference type="EMBL" id="GFO47373.1"/>
    </source>
</evidence>
<reference evidence="7 8" key="1">
    <citation type="journal article" date="2021" name="Elife">
        <title>Chloroplast acquisition without the gene transfer in kleptoplastic sea slugs, Plakobranchus ocellatus.</title>
        <authorList>
            <person name="Maeda T."/>
            <person name="Takahashi S."/>
            <person name="Yoshida T."/>
            <person name="Shimamura S."/>
            <person name="Takaki Y."/>
            <person name="Nagai Y."/>
            <person name="Toyoda A."/>
            <person name="Suzuki Y."/>
            <person name="Arimoto A."/>
            <person name="Ishii H."/>
            <person name="Satoh N."/>
            <person name="Nishiyama T."/>
            <person name="Hasebe M."/>
            <person name="Maruyama T."/>
            <person name="Minagawa J."/>
            <person name="Obokata J."/>
            <person name="Shigenobu S."/>
        </authorList>
    </citation>
    <scope>NUCLEOTIDE SEQUENCE [LARGE SCALE GENOMIC DNA]</scope>
</reference>
<dbReference type="Gene3D" id="2.40.50.100">
    <property type="match status" value="1"/>
</dbReference>
<comment type="caution">
    <text evidence="7">The sequence shown here is derived from an EMBL/GenBank/DDBJ whole genome shotgun (WGS) entry which is preliminary data.</text>
</comment>
<dbReference type="SUPFAM" id="SSF51230">
    <property type="entry name" value="Single hybrid motif"/>
    <property type="match status" value="1"/>
</dbReference>
<keyword evidence="5" id="KW-0496">Mitochondrion</keyword>
<evidence type="ECO:0000256" key="4">
    <source>
        <dbReference type="PIRSR" id="PIRSR617453-50"/>
    </source>
</evidence>
<keyword evidence="2 4" id="KW-0450">Lipoyl</keyword>
<dbReference type="InterPro" id="IPR002930">
    <property type="entry name" value="GCV_H"/>
</dbReference>
<dbReference type="EMBL" id="BLXT01008305">
    <property type="protein sequence ID" value="GFO47373.1"/>
    <property type="molecule type" value="Genomic_DNA"/>
</dbReference>
<dbReference type="InterPro" id="IPR033753">
    <property type="entry name" value="GCV_H/Fam206"/>
</dbReference>
<evidence type="ECO:0000256" key="1">
    <source>
        <dbReference type="ARBA" id="ARBA00009249"/>
    </source>
</evidence>
<feature type="domain" description="Lipoyl-binding" evidence="6">
    <location>
        <begin position="52"/>
        <end position="134"/>
    </location>
</feature>
<keyword evidence="3 5" id="KW-0809">Transit peptide</keyword>
<feature type="modified residue" description="N6-lipoyllysine" evidence="4">
    <location>
        <position position="93"/>
    </location>
</feature>
<dbReference type="GO" id="GO:0005739">
    <property type="term" value="C:mitochondrion"/>
    <property type="evidence" value="ECO:0007669"/>
    <property type="project" value="UniProtKB-SubCell"/>
</dbReference>